<accession>A0A6L2LWW7</accession>
<dbReference type="EMBL" id="BKCJ010005355">
    <property type="protein sequence ID" value="GEU66281.1"/>
    <property type="molecule type" value="Genomic_DNA"/>
</dbReference>
<proteinExistence type="predicted"/>
<keyword evidence="1" id="KW-0479">Metal-binding</keyword>
<name>A0A6L2LWW7_TANCI</name>
<protein>
    <recommendedName>
        <fullName evidence="2">CCHC-type domain-containing protein</fullName>
    </recommendedName>
</protein>
<dbReference type="GO" id="GO:0008270">
    <property type="term" value="F:zinc ion binding"/>
    <property type="evidence" value="ECO:0007669"/>
    <property type="project" value="UniProtKB-KW"/>
</dbReference>
<gene>
    <name evidence="3" type="ORF">Tci_038259</name>
</gene>
<dbReference type="PROSITE" id="PS50158">
    <property type="entry name" value="ZF_CCHC"/>
    <property type="match status" value="1"/>
</dbReference>
<dbReference type="AlphaFoldDB" id="A0A6L2LWW7"/>
<dbReference type="Pfam" id="PF00098">
    <property type="entry name" value="zf-CCHC"/>
    <property type="match status" value="1"/>
</dbReference>
<dbReference type="SUPFAM" id="SSF57756">
    <property type="entry name" value="Retrovirus zinc finger-like domains"/>
    <property type="match status" value="1"/>
</dbReference>
<dbReference type="GO" id="GO:0003676">
    <property type="term" value="F:nucleic acid binding"/>
    <property type="evidence" value="ECO:0007669"/>
    <property type="project" value="InterPro"/>
</dbReference>
<keyword evidence="1" id="KW-0863">Zinc-finger</keyword>
<comment type="caution">
    <text evidence="3">The sequence shown here is derived from an EMBL/GenBank/DDBJ whole genome shotgun (WGS) entry which is preliminary data.</text>
</comment>
<evidence type="ECO:0000256" key="1">
    <source>
        <dbReference type="PROSITE-ProRule" id="PRU00047"/>
    </source>
</evidence>
<dbReference type="SMART" id="SM00343">
    <property type="entry name" value="ZnF_C2HC"/>
    <property type="match status" value="1"/>
</dbReference>
<feature type="domain" description="CCHC-type" evidence="2">
    <location>
        <begin position="104"/>
        <end position="118"/>
    </location>
</feature>
<evidence type="ECO:0000259" key="2">
    <source>
        <dbReference type="PROSITE" id="PS50158"/>
    </source>
</evidence>
<dbReference type="InterPro" id="IPR036875">
    <property type="entry name" value="Znf_CCHC_sf"/>
</dbReference>
<dbReference type="InterPro" id="IPR001878">
    <property type="entry name" value="Znf_CCHC"/>
</dbReference>
<reference evidence="3" key="1">
    <citation type="journal article" date="2019" name="Sci. Rep.">
        <title>Draft genome of Tanacetum cinerariifolium, the natural source of mosquito coil.</title>
        <authorList>
            <person name="Yamashiro T."/>
            <person name="Shiraishi A."/>
            <person name="Satake H."/>
            <person name="Nakayama K."/>
        </authorList>
    </citation>
    <scope>NUCLEOTIDE SEQUENCE</scope>
</reference>
<dbReference type="Gene3D" id="4.10.60.10">
    <property type="entry name" value="Zinc finger, CCHC-type"/>
    <property type="match status" value="1"/>
</dbReference>
<evidence type="ECO:0000313" key="3">
    <source>
        <dbReference type="EMBL" id="GEU66281.1"/>
    </source>
</evidence>
<sequence>MSGEEPAPQMAPVESPQMVSNRTLTVLMKLILLMVFLLHHAIALLDNPLHHHILINHDVLEEIDLKWQVTMLSMRVKRYYKKTGSKLNFNSKEPIGFDKTKGVCFNCHRRGHFARECRAPRNQGNRNRDARYRNMDNNKKTVPVESSDALFVQDNALILQDGLGYDWTYIAQEEPTEFALMAYTSGSDIECKVFSSGNSTTHQWNSFALTVAKCTSSGIIITSSGNALEHFIPNNHPLNLMLHLQSSF</sequence>
<keyword evidence="1" id="KW-0862">Zinc</keyword>
<organism evidence="3">
    <name type="scientific">Tanacetum cinerariifolium</name>
    <name type="common">Dalmatian daisy</name>
    <name type="synonym">Chrysanthemum cinerariifolium</name>
    <dbReference type="NCBI Taxonomy" id="118510"/>
    <lineage>
        <taxon>Eukaryota</taxon>
        <taxon>Viridiplantae</taxon>
        <taxon>Streptophyta</taxon>
        <taxon>Embryophyta</taxon>
        <taxon>Tracheophyta</taxon>
        <taxon>Spermatophyta</taxon>
        <taxon>Magnoliopsida</taxon>
        <taxon>eudicotyledons</taxon>
        <taxon>Gunneridae</taxon>
        <taxon>Pentapetalae</taxon>
        <taxon>asterids</taxon>
        <taxon>campanulids</taxon>
        <taxon>Asterales</taxon>
        <taxon>Asteraceae</taxon>
        <taxon>Asteroideae</taxon>
        <taxon>Anthemideae</taxon>
        <taxon>Anthemidinae</taxon>
        <taxon>Tanacetum</taxon>
    </lineage>
</organism>